<accession>A0ABD0MW17</accession>
<keyword evidence="2" id="KW-1185">Reference proteome</keyword>
<evidence type="ECO:0000313" key="2">
    <source>
        <dbReference type="Proteomes" id="UP001529510"/>
    </source>
</evidence>
<dbReference type="Proteomes" id="UP001529510">
    <property type="component" value="Unassembled WGS sequence"/>
</dbReference>
<organism evidence="1 2">
    <name type="scientific">Cirrhinus mrigala</name>
    <name type="common">Mrigala</name>
    <dbReference type="NCBI Taxonomy" id="683832"/>
    <lineage>
        <taxon>Eukaryota</taxon>
        <taxon>Metazoa</taxon>
        <taxon>Chordata</taxon>
        <taxon>Craniata</taxon>
        <taxon>Vertebrata</taxon>
        <taxon>Euteleostomi</taxon>
        <taxon>Actinopterygii</taxon>
        <taxon>Neopterygii</taxon>
        <taxon>Teleostei</taxon>
        <taxon>Ostariophysi</taxon>
        <taxon>Cypriniformes</taxon>
        <taxon>Cyprinidae</taxon>
        <taxon>Labeoninae</taxon>
        <taxon>Labeonini</taxon>
        <taxon>Cirrhinus</taxon>
    </lineage>
</organism>
<dbReference type="AlphaFoldDB" id="A0ABD0MW17"/>
<name>A0ABD0MW17_CIRMR</name>
<feature type="non-terminal residue" evidence="1">
    <location>
        <position position="1"/>
    </location>
</feature>
<protein>
    <submittedName>
        <fullName evidence="1">Uncharacterized protein</fullName>
    </submittedName>
</protein>
<comment type="caution">
    <text evidence="1">The sequence shown here is derived from an EMBL/GenBank/DDBJ whole genome shotgun (WGS) entry which is preliminary data.</text>
</comment>
<reference evidence="1 2" key="1">
    <citation type="submission" date="2024-05" db="EMBL/GenBank/DDBJ databases">
        <title>Genome sequencing and assembly of Indian major carp, Cirrhinus mrigala (Hamilton, 1822).</title>
        <authorList>
            <person name="Mohindra V."/>
            <person name="Chowdhury L.M."/>
            <person name="Lal K."/>
            <person name="Jena J.K."/>
        </authorList>
    </citation>
    <scope>NUCLEOTIDE SEQUENCE [LARGE SCALE GENOMIC DNA]</scope>
    <source>
        <strain evidence="1">CM1030</strain>
        <tissue evidence="1">Blood</tissue>
    </source>
</reference>
<sequence length="50" mass="5802">TQHLNCSIRDIRLTYIPAPASKQGKLLDCDSWSKVRAHVNQLSWERPLRV</sequence>
<gene>
    <name evidence="1" type="ORF">M9458_052474</name>
</gene>
<dbReference type="EMBL" id="JAMKFB020000189">
    <property type="protein sequence ID" value="KAL0152751.1"/>
    <property type="molecule type" value="Genomic_DNA"/>
</dbReference>
<proteinExistence type="predicted"/>
<evidence type="ECO:0000313" key="1">
    <source>
        <dbReference type="EMBL" id="KAL0152751.1"/>
    </source>
</evidence>